<gene>
    <name evidence="2" type="ordered locus">AZOLI_1208</name>
</gene>
<evidence type="ECO:0000313" key="3">
    <source>
        <dbReference type="Proteomes" id="UP000005667"/>
    </source>
</evidence>
<dbReference type="Proteomes" id="UP000005667">
    <property type="component" value="Chromosome"/>
</dbReference>
<feature type="domain" description="Glycosyltransferase 2-like" evidence="1">
    <location>
        <begin position="11"/>
        <end position="96"/>
    </location>
</feature>
<evidence type="ECO:0000313" key="2">
    <source>
        <dbReference type="EMBL" id="CBS86528.1"/>
    </source>
</evidence>
<reference evidence="3" key="1">
    <citation type="journal article" date="2011" name="PLoS Genet.">
        <title>Azospirillum genomes reveal transition of bacteria from aquatic to terrestrial environments.</title>
        <authorList>
            <person name="Wisniewski-Dye F."/>
            <person name="Borziak K."/>
            <person name="Khalsa-Moyers G."/>
            <person name="Alexandre G."/>
            <person name="Sukharnikov L.O."/>
            <person name="Wuichet K."/>
            <person name="Hurst G.B."/>
            <person name="McDonald W.H."/>
            <person name="Robertson J.S."/>
            <person name="Barbe V."/>
            <person name="Calteau A."/>
            <person name="Rouy Z."/>
            <person name="Mangenot S."/>
            <person name="Prigent-Combaret C."/>
            <person name="Normand P."/>
            <person name="Boyer M."/>
            <person name="Siguier P."/>
            <person name="Dessaux Y."/>
            <person name="Elmerich C."/>
            <person name="Condemine G."/>
            <person name="Krishnen G."/>
            <person name="Kennedy I."/>
            <person name="Paterson A.H."/>
            <person name="Gonzalez V."/>
            <person name="Mavingui P."/>
            <person name="Zhulin I.B."/>
        </authorList>
    </citation>
    <scope>NUCLEOTIDE SEQUENCE [LARGE SCALE GENOMIC DNA]</scope>
    <source>
        <strain evidence="3">4B</strain>
    </source>
</reference>
<dbReference type="AlphaFoldDB" id="G7Z4S7"/>
<dbReference type="PANTHER" id="PTHR43685">
    <property type="entry name" value="GLYCOSYLTRANSFERASE"/>
    <property type="match status" value="1"/>
</dbReference>
<proteinExistence type="predicted"/>
<dbReference type="Pfam" id="PF00535">
    <property type="entry name" value="Glycos_transf_2"/>
    <property type="match status" value="1"/>
</dbReference>
<name>G7Z4S7_AZOL4</name>
<organism evidence="2 3">
    <name type="scientific">Azospirillum lipoferum (strain 4B)</name>
    <dbReference type="NCBI Taxonomy" id="862719"/>
    <lineage>
        <taxon>Bacteria</taxon>
        <taxon>Pseudomonadati</taxon>
        <taxon>Pseudomonadota</taxon>
        <taxon>Alphaproteobacteria</taxon>
        <taxon>Rhodospirillales</taxon>
        <taxon>Azospirillaceae</taxon>
        <taxon>Azospirillum</taxon>
    </lineage>
</organism>
<dbReference type="Gene3D" id="3.90.550.10">
    <property type="entry name" value="Spore Coat Polysaccharide Biosynthesis Protein SpsA, Chain A"/>
    <property type="match status" value="1"/>
</dbReference>
<evidence type="ECO:0000259" key="1">
    <source>
        <dbReference type="Pfam" id="PF00535"/>
    </source>
</evidence>
<dbReference type="PANTHER" id="PTHR43685:SF11">
    <property type="entry name" value="GLYCOSYLTRANSFERASE TAGX-RELATED"/>
    <property type="match status" value="1"/>
</dbReference>
<dbReference type="KEGG" id="ali:AZOLI_1208"/>
<dbReference type="InterPro" id="IPR050834">
    <property type="entry name" value="Glycosyltransf_2"/>
</dbReference>
<dbReference type="EMBL" id="FQ311868">
    <property type="protein sequence ID" value="CBS86528.1"/>
    <property type="molecule type" value="Genomic_DNA"/>
</dbReference>
<sequence length="264" mass="28993">MSKVSPLRLAILTVVRNDRAGLIDTHDSLKGQLGPQVAWLVADGGSTDGTAEWLADHADQTVWWRSALDRGLYAAMNDGLDAARRLGFSHVLFLNAGDRLAAADSAMRLLQAIGRHPGAALLYGDALERQSDGRILLKRARSHRWAAFGMFTHHQAMIYSVPALARLRFDPAFRIAADYAFTLGALGRGPAIRLRWPICLFAPGGLSQRDAATGRREQEAIRRMQLGQRPLFAAAITALQRVALAGRQLFPTAYAKLRFRCPET</sequence>
<dbReference type="RefSeq" id="WP_014247549.1">
    <property type="nucleotide sequence ID" value="NC_016622.1"/>
</dbReference>
<protein>
    <submittedName>
        <fullName evidence="2">Glycosyl transferase, group 2</fullName>
    </submittedName>
</protein>
<dbReference type="OrthoDB" id="9794124at2"/>
<dbReference type="STRING" id="862719.AZOLI_1208"/>
<dbReference type="InterPro" id="IPR029044">
    <property type="entry name" value="Nucleotide-diphossugar_trans"/>
</dbReference>
<dbReference type="InterPro" id="IPR001173">
    <property type="entry name" value="Glyco_trans_2-like"/>
</dbReference>
<keyword evidence="3" id="KW-1185">Reference proteome</keyword>
<dbReference type="SUPFAM" id="SSF53448">
    <property type="entry name" value="Nucleotide-diphospho-sugar transferases"/>
    <property type="match status" value="1"/>
</dbReference>
<dbReference type="GO" id="GO:0016740">
    <property type="term" value="F:transferase activity"/>
    <property type="evidence" value="ECO:0007669"/>
    <property type="project" value="UniProtKB-KW"/>
</dbReference>
<accession>G7Z4S7</accession>
<dbReference type="HOGENOM" id="CLU_025996_21_1_5"/>
<keyword evidence="2" id="KW-0808">Transferase</keyword>